<keyword evidence="3" id="KW-1133">Transmembrane helix</keyword>
<evidence type="ECO:0000256" key="2">
    <source>
        <dbReference type="SAM" id="MobiDB-lite"/>
    </source>
</evidence>
<feature type="coiled-coil region" evidence="1">
    <location>
        <begin position="607"/>
        <end position="634"/>
    </location>
</feature>
<dbReference type="AlphaFoldDB" id="A0AAN5IAE7"/>
<evidence type="ECO:0000313" key="5">
    <source>
        <dbReference type="Proteomes" id="UP001328107"/>
    </source>
</evidence>
<feature type="region of interest" description="Disordered" evidence="2">
    <location>
        <begin position="408"/>
        <end position="446"/>
    </location>
</feature>
<keyword evidence="3" id="KW-0472">Membrane</keyword>
<evidence type="ECO:0000256" key="3">
    <source>
        <dbReference type="SAM" id="Phobius"/>
    </source>
</evidence>
<feature type="transmembrane region" description="Helical" evidence="3">
    <location>
        <begin position="730"/>
        <end position="752"/>
    </location>
</feature>
<organism evidence="4 5">
    <name type="scientific">Pristionchus mayeri</name>
    <dbReference type="NCBI Taxonomy" id="1317129"/>
    <lineage>
        <taxon>Eukaryota</taxon>
        <taxon>Metazoa</taxon>
        <taxon>Ecdysozoa</taxon>
        <taxon>Nematoda</taxon>
        <taxon>Chromadorea</taxon>
        <taxon>Rhabditida</taxon>
        <taxon>Rhabditina</taxon>
        <taxon>Diplogasteromorpha</taxon>
        <taxon>Diplogasteroidea</taxon>
        <taxon>Neodiplogasteridae</taxon>
        <taxon>Pristionchus</taxon>
    </lineage>
</organism>
<name>A0AAN5IAE7_9BILA</name>
<feature type="compositionally biased region" description="Acidic residues" evidence="2">
    <location>
        <begin position="259"/>
        <end position="268"/>
    </location>
</feature>
<feature type="compositionally biased region" description="Basic residues" evidence="2">
    <location>
        <begin position="274"/>
        <end position="284"/>
    </location>
</feature>
<accession>A0AAN5IAE7</accession>
<gene>
    <name evidence="4" type="ORF">PMAYCL1PPCAC_26041</name>
</gene>
<evidence type="ECO:0000313" key="4">
    <source>
        <dbReference type="EMBL" id="GMR55846.1"/>
    </source>
</evidence>
<dbReference type="Proteomes" id="UP001328107">
    <property type="component" value="Unassembled WGS sequence"/>
</dbReference>
<feature type="region of interest" description="Disordered" evidence="2">
    <location>
        <begin position="255"/>
        <end position="351"/>
    </location>
</feature>
<reference evidence="5" key="1">
    <citation type="submission" date="2022-10" db="EMBL/GenBank/DDBJ databases">
        <title>Genome assembly of Pristionchus species.</title>
        <authorList>
            <person name="Yoshida K."/>
            <person name="Sommer R.J."/>
        </authorList>
    </citation>
    <scope>NUCLEOTIDE SEQUENCE [LARGE SCALE GENOMIC DNA]</scope>
    <source>
        <strain evidence="5">RS5460</strain>
    </source>
</reference>
<dbReference type="EMBL" id="BTRK01000005">
    <property type="protein sequence ID" value="GMR55846.1"/>
    <property type="molecule type" value="Genomic_DNA"/>
</dbReference>
<feature type="transmembrane region" description="Helical" evidence="3">
    <location>
        <begin position="661"/>
        <end position="681"/>
    </location>
</feature>
<protein>
    <submittedName>
        <fullName evidence="4">Uncharacterized protein</fullName>
    </submittedName>
</protein>
<keyword evidence="1" id="KW-0175">Coiled coil</keyword>
<feature type="compositionally biased region" description="Polar residues" evidence="2">
    <location>
        <begin position="318"/>
        <end position="329"/>
    </location>
</feature>
<keyword evidence="5" id="KW-1185">Reference proteome</keyword>
<feature type="non-terminal residue" evidence="4">
    <location>
        <position position="1"/>
    </location>
</feature>
<evidence type="ECO:0000256" key="1">
    <source>
        <dbReference type="SAM" id="Coils"/>
    </source>
</evidence>
<feature type="transmembrane region" description="Helical" evidence="3">
    <location>
        <begin position="60"/>
        <end position="82"/>
    </location>
</feature>
<keyword evidence="3" id="KW-0812">Transmembrane</keyword>
<feature type="transmembrane region" description="Helical" evidence="3">
    <location>
        <begin position="693"/>
        <end position="718"/>
    </location>
</feature>
<proteinExistence type="predicted"/>
<sequence>QAPGVPPRITTVLPATVMQLSDSRMTLSTTPIGAKQSMIDLRAGAILREKHARSASYRGCPVWVLLTIVLFIKTALIVLWLAREYESLNIGCVANSFNDTLLLSLKRKRDLSEPNLHLHLQLHAAPIRLKRSASSGNRLRAQASIRSHINHRSPPISDTVVGPRSQHDRSIDYRQVPHPTYVVPAPANAPPISTMVTTTKTDDLPSDSEVTVRMKTIRSRTETIHLLDRELAEAADEMKAIHVTPIMARFPEQKIKDQDAEEEEEEGALETTTKRRKGLGRKKQRKEEAERRRKMMESTAPPPSSPTSEQTKSPRHLLTSQPTTAVPTSETHRSSFLHGAIDPEDPNFTNKGEIRAYPAQVASRRPKGHGRKKGNKIKSNLSKDVSLLWMMNETQYDLYTSTAKTPLAFDDDEEDSPSTPAPVTAARPPSPVSALSRPSPEPIKPAIQTITIPTRSVITDELLPSPSPTTVPLQIVETAYDLWRQSIDRAASAEGVTERGKLEQEKLRTESPSMPRVVAAEAKVDPSPSQIHSPAAVHFDEEDDEPIIITHGGIHVNYGPAATDAAPIAAATIAPTISTPPVLHGLDRSRDADILAGRIQVADVTGLLLEKKRAEAVERERERERERMEEERRAQQVTVIDFQTQLASFASSTLCIARNLFVMWCILEVLASLPFLAGIIAGRRSLFVPTIVVDFLLMLVGGIFCLTIVFFAPVVYLTQGEMPSSTLLEWLVFAFLIVGGLVPIGAVFYLTFQAINILVDTRRITRFDDYSDGSSPEQRLL</sequence>
<comment type="caution">
    <text evidence="4">The sequence shown here is derived from an EMBL/GenBank/DDBJ whole genome shotgun (WGS) entry which is preliminary data.</text>
</comment>